<dbReference type="RefSeq" id="WP_080318335.1">
    <property type="nucleotide sequence ID" value="NZ_MTBC01000003.1"/>
</dbReference>
<dbReference type="Pfam" id="PF09347">
    <property type="entry name" value="DUF1989"/>
    <property type="match status" value="1"/>
</dbReference>
<reference evidence="2 3" key="1">
    <citation type="submission" date="2016-12" db="EMBL/GenBank/DDBJ databases">
        <authorList>
            <person name="Song W.-J."/>
            <person name="Kurnit D.M."/>
        </authorList>
    </citation>
    <scope>NUCLEOTIDE SEQUENCE [LARGE SCALE GENOMIC DNA]</scope>
    <source>
        <strain evidence="2 3">HSG9</strain>
    </source>
</reference>
<comment type="caution">
    <text evidence="2">The sequence shown here is derived from an EMBL/GenBank/DDBJ whole genome shotgun (WGS) entry which is preliminary data.</text>
</comment>
<accession>A0A1V6LT33</accession>
<evidence type="ECO:0000259" key="1">
    <source>
        <dbReference type="Pfam" id="PF09347"/>
    </source>
</evidence>
<dbReference type="OrthoDB" id="9772660at2"/>
<organism evidence="2 3">
    <name type="scientific">Croceivirga radicis</name>
    <dbReference type="NCBI Taxonomy" id="1929488"/>
    <lineage>
        <taxon>Bacteria</taxon>
        <taxon>Pseudomonadati</taxon>
        <taxon>Bacteroidota</taxon>
        <taxon>Flavobacteriia</taxon>
        <taxon>Flavobacteriales</taxon>
        <taxon>Flavobacteriaceae</taxon>
        <taxon>Croceivirga</taxon>
    </lineage>
</organism>
<sequence length="195" mass="21714">MNRIAPRTGTAFLLHKGQYLTVIDINGQQVSDMVVFNAEDTGEYISSGKSIDFEETIRFTKGNFIWSNRSNKLLEIVKDDVGVHDFLLAPCSKETFEIMYKDHDTQFSCRDNLYKNLRPFGIQSDAIPTAFNVFMNVKISNHGAVSVEAPISNKGDKIIFKAMKNLIVALTACSAKDSNGGSFKPIGYKITTDLD</sequence>
<protein>
    <submittedName>
        <fullName evidence="2">Urea carboxylase-associated protein</fullName>
    </submittedName>
</protein>
<dbReference type="InterPro" id="IPR018959">
    <property type="entry name" value="DUF1989"/>
</dbReference>
<dbReference type="EMBL" id="MTBC01000003">
    <property type="protein sequence ID" value="OQD43207.1"/>
    <property type="molecule type" value="Genomic_DNA"/>
</dbReference>
<feature type="domain" description="DUF1989" evidence="1">
    <location>
        <begin position="3"/>
        <end position="167"/>
    </location>
</feature>
<proteinExistence type="predicted"/>
<keyword evidence="3" id="KW-1185">Reference proteome</keyword>
<dbReference type="Proteomes" id="UP000191680">
    <property type="component" value="Unassembled WGS sequence"/>
</dbReference>
<dbReference type="AlphaFoldDB" id="A0A1V6LT33"/>
<evidence type="ECO:0000313" key="3">
    <source>
        <dbReference type="Proteomes" id="UP000191680"/>
    </source>
</evidence>
<dbReference type="PANTHER" id="PTHR31527">
    <property type="entry name" value="RE64534P"/>
    <property type="match status" value="1"/>
</dbReference>
<gene>
    <name evidence="2" type="ORF">BUL40_05045</name>
</gene>
<name>A0A1V6LT33_9FLAO</name>
<evidence type="ECO:0000313" key="2">
    <source>
        <dbReference type="EMBL" id="OQD43207.1"/>
    </source>
</evidence>
<dbReference type="PANTHER" id="PTHR31527:SF0">
    <property type="entry name" value="RE64534P"/>
    <property type="match status" value="1"/>
</dbReference>